<reference evidence="2" key="1">
    <citation type="journal article" date="2023" name="PLoS Negl. Trop. Dis.">
        <title>A genome sequence for Biomphalaria pfeifferi, the major vector snail for the human-infecting parasite Schistosoma mansoni.</title>
        <authorList>
            <person name="Bu L."/>
            <person name="Lu L."/>
            <person name="Laidemitt M.R."/>
            <person name="Zhang S.M."/>
            <person name="Mutuku M."/>
            <person name="Mkoji G."/>
            <person name="Steinauer M."/>
            <person name="Loker E.S."/>
        </authorList>
    </citation>
    <scope>NUCLEOTIDE SEQUENCE</scope>
    <source>
        <strain evidence="2">KasaAsao</strain>
    </source>
</reference>
<dbReference type="Proteomes" id="UP001233172">
    <property type="component" value="Unassembled WGS sequence"/>
</dbReference>
<evidence type="ECO:0000313" key="3">
    <source>
        <dbReference type="Proteomes" id="UP001233172"/>
    </source>
</evidence>
<comment type="caution">
    <text evidence="2">The sequence shown here is derived from an EMBL/GenBank/DDBJ whole genome shotgun (WGS) entry which is preliminary data.</text>
</comment>
<dbReference type="SUPFAM" id="SSF57997">
    <property type="entry name" value="Tropomyosin"/>
    <property type="match status" value="1"/>
</dbReference>
<organism evidence="2 3">
    <name type="scientific">Biomphalaria pfeifferi</name>
    <name type="common">Bloodfluke planorb</name>
    <name type="synonym">Freshwater snail</name>
    <dbReference type="NCBI Taxonomy" id="112525"/>
    <lineage>
        <taxon>Eukaryota</taxon>
        <taxon>Metazoa</taxon>
        <taxon>Spiralia</taxon>
        <taxon>Lophotrochozoa</taxon>
        <taxon>Mollusca</taxon>
        <taxon>Gastropoda</taxon>
        <taxon>Heterobranchia</taxon>
        <taxon>Euthyneura</taxon>
        <taxon>Panpulmonata</taxon>
        <taxon>Hygrophila</taxon>
        <taxon>Lymnaeoidea</taxon>
        <taxon>Planorbidae</taxon>
        <taxon>Biomphalaria</taxon>
    </lineage>
</organism>
<evidence type="ECO:0000313" key="2">
    <source>
        <dbReference type="EMBL" id="KAK0052942.1"/>
    </source>
</evidence>
<reference evidence="2" key="2">
    <citation type="submission" date="2023-04" db="EMBL/GenBank/DDBJ databases">
        <authorList>
            <person name="Bu L."/>
            <person name="Lu L."/>
            <person name="Laidemitt M.R."/>
            <person name="Zhang S.M."/>
            <person name="Mutuku M."/>
            <person name="Mkoji G."/>
            <person name="Steinauer M."/>
            <person name="Loker E.S."/>
        </authorList>
    </citation>
    <scope>NUCLEOTIDE SEQUENCE</scope>
    <source>
        <strain evidence="2">KasaAsao</strain>
        <tissue evidence="2">Whole Snail</tissue>
    </source>
</reference>
<proteinExistence type="predicted"/>
<gene>
    <name evidence="2" type="ORF">Bpfe_017559</name>
</gene>
<dbReference type="AlphaFoldDB" id="A0AAD8BEQ8"/>
<evidence type="ECO:0000256" key="1">
    <source>
        <dbReference type="SAM" id="MobiDB-lite"/>
    </source>
</evidence>
<accession>A0AAD8BEQ8</accession>
<dbReference type="EMBL" id="JASAOG010000090">
    <property type="protein sequence ID" value="KAK0052942.1"/>
    <property type="molecule type" value="Genomic_DNA"/>
</dbReference>
<feature type="compositionally biased region" description="Gly residues" evidence="1">
    <location>
        <begin position="22"/>
        <end position="36"/>
    </location>
</feature>
<sequence length="339" mass="39475">MLSRKGTISRKNRASMRRGRGRGGTGVVGGLAGGGSIAVSASQGPRSPTVLPPKSPTGRSPILLTPSSPGHGSSRSCSSKDVSFAPTVESCSYALDSVPHPALSDAFDNRSFSSADLKSDISMRDNSTYLTPDCNNSMHCDTSFKNLTSGDQLVFNYQSMARQIFFCSQQNENYDHNHENYDHNHENYDHNHENYDHNHENYDHNHENYEHNHENYDHNHENYEHNHENYDHNHKNYDHNHENYDHNHENYDHNHENYDHNHENYDHNHENYDHNHENYDHNHENYDHNHGNYDHNHENYDHNHENYDHNRGNYDHNHENYDHNHVVTICILLTFPIGL</sequence>
<feature type="compositionally biased region" description="Basic residues" evidence="1">
    <location>
        <begin position="7"/>
        <end position="21"/>
    </location>
</feature>
<feature type="compositionally biased region" description="Low complexity" evidence="1">
    <location>
        <begin position="66"/>
        <end position="79"/>
    </location>
</feature>
<name>A0AAD8BEQ8_BIOPF</name>
<feature type="region of interest" description="Disordered" evidence="1">
    <location>
        <begin position="1"/>
        <end position="79"/>
    </location>
</feature>
<keyword evidence="3" id="KW-1185">Reference proteome</keyword>
<protein>
    <submittedName>
        <fullName evidence="2">Uncharacterized protein</fullName>
    </submittedName>
</protein>